<feature type="non-terminal residue" evidence="1">
    <location>
        <position position="1"/>
    </location>
</feature>
<organism evidence="1 2">
    <name type="scientific">Populus alba</name>
    <name type="common">White poplar</name>
    <dbReference type="NCBI Taxonomy" id="43335"/>
    <lineage>
        <taxon>Eukaryota</taxon>
        <taxon>Viridiplantae</taxon>
        <taxon>Streptophyta</taxon>
        <taxon>Embryophyta</taxon>
        <taxon>Tracheophyta</taxon>
        <taxon>Spermatophyta</taxon>
        <taxon>Magnoliopsida</taxon>
        <taxon>eudicotyledons</taxon>
        <taxon>Gunneridae</taxon>
        <taxon>Pentapetalae</taxon>
        <taxon>rosids</taxon>
        <taxon>fabids</taxon>
        <taxon>Malpighiales</taxon>
        <taxon>Salicaceae</taxon>
        <taxon>Saliceae</taxon>
        <taxon>Populus</taxon>
    </lineage>
</organism>
<dbReference type="Proteomes" id="UP000309997">
    <property type="component" value="Unassembled WGS sequence"/>
</dbReference>
<accession>A0ACC4D075</accession>
<evidence type="ECO:0000313" key="2">
    <source>
        <dbReference type="Proteomes" id="UP000309997"/>
    </source>
</evidence>
<sequence length="79" mass="8497">IQFSFMNSPCDTSTDVASSPRAKDLATTKVATRPLSFNCTSPTPTLIDRSPASTPNITNHNLGTATDNRRVLPPHSRIS</sequence>
<proteinExistence type="predicted"/>
<gene>
    <name evidence="1" type="ORF">D5086_001803</name>
</gene>
<reference evidence="1 2" key="1">
    <citation type="journal article" date="2024" name="Plant Biotechnol. J.">
        <title>Genome and CRISPR/Cas9 system of a widespread forest tree (Populus alba) in the world.</title>
        <authorList>
            <person name="Liu Y.J."/>
            <person name="Jiang P.F."/>
            <person name="Han X.M."/>
            <person name="Li X.Y."/>
            <person name="Wang H.M."/>
            <person name="Wang Y.J."/>
            <person name="Wang X.X."/>
            <person name="Zeng Q.Y."/>
        </authorList>
    </citation>
    <scope>NUCLEOTIDE SEQUENCE [LARGE SCALE GENOMIC DNA]</scope>
    <source>
        <strain evidence="2">cv. PAL-ZL1</strain>
    </source>
</reference>
<comment type="caution">
    <text evidence="1">The sequence shown here is derived from an EMBL/GenBank/DDBJ whole genome shotgun (WGS) entry which is preliminary data.</text>
</comment>
<protein>
    <submittedName>
        <fullName evidence="1">Uncharacterized protein</fullName>
    </submittedName>
</protein>
<name>A0ACC4D075_POPAL</name>
<evidence type="ECO:0000313" key="1">
    <source>
        <dbReference type="EMBL" id="KAL3610783.1"/>
    </source>
</evidence>
<keyword evidence="2" id="KW-1185">Reference proteome</keyword>
<dbReference type="EMBL" id="RCHU02000001">
    <property type="protein sequence ID" value="KAL3610783.1"/>
    <property type="molecule type" value="Genomic_DNA"/>
</dbReference>